<reference evidence="2 3" key="1">
    <citation type="submission" date="2017-10" db="EMBL/GenBank/DDBJ databases">
        <title>Development of genomic resources for the powdery mildew, Erysiphe pulchra.</title>
        <authorList>
            <person name="Wadl P.A."/>
            <person name="Mack B.M."/>
            <person name="Moore G."/>
            <person name="Beltz S.B."/>
        </authorList>
    </citation>
    <scope>NUCLEOTIDE SEQUENCE [LARGE SCALE GENOMIC DNA]</scope>
    <source>
        <strain evidence="2">Cflorida</strain>
    </source>
</reference>
<gene>
    <name evidence="2" type="ORF">EPUL_001859</name>
</gene>
<dbReference type="OrthoDB" id="10588029at2759"/>
<evidence type="ECO:0000256" key="1">
    <source>
        <dbReference type="SAM" id="MobiDB-lite"/>
    </source>
</evidence>
<dbReference type="AlphaFoldDB" id="A0A2S4Q076"/>
<keyword evidence="3" id="KW-1185">Reference proteome</keyword>
<dbReference type="EMBL" id="PEDP01000083">
    <property type="protein sequence ID" value="POS87683.1"/>
    <property type="molecule type" value="Genomic_DNA"/>
</dbReference>
<evidence type="ECO:0000313" key="3">
    <source>
        <dbReference type="Proteomes" id="UP000237438"/>
    </source>
</evidence>
<comment type="caution">
    <text evidence="2">The sequence shown here is derived from an EMBL/GenBank/DDBJ whole genome shotgun (WGS) entry which is preliminary data.</text>
</comment>
<accession>A0A2S4Q076</accession>
<sequence>MVSETAYLAPTGAAEVNAIKTALSPHLKRGIAYRKGISQDLAAGLEALSEFRSGQGSNVEQYVYDKSIVNLSHDNQATSSQTTSFPATDRDGDIQMSGVNNIQSQLQE</sequence>
<name>A0A2S4Q076_9PEZI</name>
<organism evidence="2 3">
    <name type="scientific">Erysiphe pulchra</name>
    <dbReference type="NCBI Taxonomy" id="225359"/>
    <lineage>
        <taxon>Eukaryota</taxon>
        <taxon>Fungi</taxon>
        <taxon>Dikarya</taxon>
        <taxon>Ascomycota</taxon>
        <taxon>Pezizomycotina</taxon>
        <taxon>Leotiomycetes</taxon>
        <taxon>Erysiphales</taxon>
        <taxon>Erysiphaceae</taxon>
        <taxon>Erysiphe</taxon>
    </lineage>
</organism>
<protein>
    <submittedName>
        <fullName evidence="2">Uncharacterized protein</fullName>
    </submittedName>
</protein>
<evidence type="ECO:0000313" key="2">
    <source>
        <dbReference type="EMBL" id="POS87683.1"/>
    </source>
</evidence>
<feature type="region of interest" description="Disordered" evidence="1">
    <location>
        <begin position="75"/>
        <end position="108"/>
    </location>
</feature>
<dbReference type="Proteomes" id="UP000237438">
    <property type="component" value="Unassembled WGS sequence"/>
</dbReference>
<feature type="compositionally biased region" description="Polar residues" evidence="1">
    <location>
        <begin position="75"/>
        <end position="86"/>
    </location>
</feature>
<proteinExistence type="predicted"/>
<feature type="compositionally biased region" description="Polar residues" evidence="1">
    <location>
        <begin position="97"/>
        <end position="108"/>
    </location>
</feature>